<protein>
    <submittedName>
        <fullName evidence="1">Uncharacterized protein</fullName>
    </submittedName>
</protein>
<dbReference type="HOGENOM" id="CLU_097996_1_0_1"/>
<evidence type="ECO:0000313" key="1">
    <source>
        <dbReference type="EMBL" id="EME48783.1"/>
    </source>
</evidence>
<dbReference type="OMA" id="GQATTCE"/>
<dbReference type="Gene3D" id="1.10.246.140">
    <property type="match status" value="1"/>
</dbReference>
<keyword evidence="2" id="KW-1185">Reference proteome</keyword>
<name>N1Q0I8_DOTSN</name>
<evidence type="ECO:0000313" key="2">
    <source>
        <dbReference type="Proteomes" id="UP000016933"/>
    </source>
</evidence>
<gene>
    <name evidence="1" type="ORF">DOTSEDRAFT_67732</name>
</gene>
<proteinExistence type="predicted"/>
<dbReference type="GO" id="GO:0000124">
    <property type="term" value="C:SAGA complex"/>
    <property type="evidence" value="ECO:0007669"/>
    <property type="project" value="InterPro"/>
</dbReference>
<sequence length="132" mass="14277">MAGNEMKKVAVNGTASAYNPTTQDSITMALLHNGGVARIQRTFQERLDETGWTQALRTYVENMFRSGEVTTYDQALKKVSDRISLQGAEDDTKTNGANGVGGTADLTIPREAAKDAAEVVKKELAQVVKIET</sequence>
<reference evidence="2" key="1">
    <citation type="journal article" date="2012" name="PLoS Genet.">
        <title>The genomes of the fungal plant pathogens Cladosporium fulvum and Dothistroma septosporum reveal adaptation to different hosts and lifestyles but also signatures of common ancestry.</title>
        <authorList>
            <person name="de Wit P.J.G.M."/>
            <person name="van der Burgt A."/>
            <person name="Oekmen B."/>
            <person name="Stergiopoulos I."/>
            <person name="Abd-Elsalam K.A."/>
            <person name="Aerts A.L."/>
            <person name="Bahkali A.H."/>
            <person name="Beenen H.G."/>
            <person name="Chettri P."/>
            <person name="Cox M.P."/>
            <person name="Datema E."/>
            <person name="de Vries R.P."/>
            <person name="Dhillon B."/>
            <person name="Ganley A.R."/>
            <person name="Griffiths S.A."/>
            <person name="Guo Y."/>
            <person name="Hamelin R.C."/>
            <person name="Henrissat B."/>
            <person name="Kabir M.S."/>
            <person name="Jashni M.K."/>
            <person name="Kema G."/>
            <person name="Klaubauf S."/>
            <person name="Lapidus A."/>
            <person name="Levasseur A."/>
            <person name="Lindquist E."/>
            <person name="Mehrabi R."/>
            <person name="Ohm R.A."/>
            <person name="Owen T.J."/>
            <person name="Salamov A."/>
            <person name="Schwelm A."/>
            <person name="Schijlen E."/>
            <person name="Sun H."/>
            <person name="van den Burg H.A."/>
            <person name="van Ham R.C.H.J."/>
            <person name="Zhang S."/>
            <person name="Goodwin S.B."/>
            <person name="Grigoriev I.V."/>
            <person name="Collemare J."/>
            <person name="Bradshaw R.E."/>
        </authorList>
    </citation>
    <scope>NUCLEOTIDE SEQUENCE [LARGE SCALE GENOMIC DNA]</scope>
    <source>
        <strain evidence="2">NZE10 / CBS 128990</strain>
    </source>
</reference>
<dbReference type="Proteomes" id="UP000016933">
    <property type="component" value="Unassembled WGS sequence"/>
</dbReference>
<dbReference type="OrthoDB" id="5355007at2759"/>
<dbReference type="GO" id="GO:0005643">
    <property type="term" value="C:nuclear pore"/>
    <property type="evidence" value="ECO:0007669"/>
    <property type="project" value="InterPro"/>
</dbReference>
<reference evidence="1 2" key="2">
    <citation type="journal article" date="2012" name="PLoS Pathog.">
        <title>Diverse lifestyles and strategies of plant pathogenesis encoded in the genomes of eighteen Dothideomycetes fungi.</title>
        <authorList>
            <person name="Ohm R.A."/>
            <person name="Feau N."/>
            <person name="Henrissat B."/>
            <person name="Schoch C.L."/>
            <person name="Horwitz B.A."/>
            <person name="Barry K.W."/>
            <person name="Condon B.J."/>
            <person name="Copeland A.C."/>
            <person name="Dhillon B."/>
            <person name="Glaser F."/>
            <person name="Hesse C.N."/>
            <person name="Kosti I."/>
            <person name="LaButti K."/>
            <person name="Lindquist E.A."/>
            <person name="Lucas S."/>
            <person name="Salamov A.A."/>
            <person name="Bradshaw R.E."/>
            <person name="Ciuffetti L."/>
            <person name="Hamelin R.C."/>
            <person name="Kema G.H.J."/>
            <person name="Lawrence C."/>
            <person name="Scott J.A."/>
            <person name="Spatafora J.W."/>
            <person name="Turgeon B.G."/>
            <person name="de Wit P.J.G.M."/>
            <person name="Zhong S."/>
            <person name="Goodwin S.B."/>
            <person name="Grigoriev I.V."/>
        </authorList>
    </citation>
    <scope>NUCLEOTIDE SEQUENCE [LARGE SCALE GENOMIC DNA]</scope>
    <source>
        <strain evidence="2">NZE10 / CBS 128990</strain>
    </source>
</reference>
<dbReference type="InterPro" id="IPR018783">
    <property type="entry name" value="TF_ENY2"/>
</dbReference>
<organism evidence="1 2">
    <name type="scientific">Dothistroma septosporum (strain NZE10 / CBS 128990)</name>
    <name type="common">Red band needle blight fungus</name>
    <name type="synonym">Mycosphaerella pini</name>
    <dbReference type="NCBI Taxonomy" id="675120"/>
    <lineage>
        <taxon>Eukaryota</taxon>
        <taxon>Fungi</taxon>
        <taxon>Dikarya</taxon>
        <taxon>Ascomycota</taxon>
        <taxon>Pezizomycotina</taxon>
        <taxon>Dothideomycetes</taxon>
        <taxon>Dothideomycetidae</taxon>
        <taxon>Mycosphaerellales</taxon>
        <taxon>Mycosphaerellaceae</taxon>
        <taxon>Dothistroma</taxon>
    </lineage>
</organism>
<dbReference type="GO" id="GO:0003713">
    <property type="term" value="F:transcription coactivator activity"/>
    <property type="evidence" value="ECO:0007669"/>
    <property type="project" value="InterPro"/>
</dbReference>
<dbReference type="Pfam" id="PF10163">
    <property type="entry name" value="EnY2"/>
    <property type="match status" value="1"/>
</dbReference>
<dbReference type="EMBL" id="KB446535">
    <property type="protein sequence ID" value="EME48783.1"/>
    <property type="molecule type" value="Genomic_DNA"/>
</dbReference>
<dbReference type="STRING" id="675120.N1Q0I8"/>
<dbReference type="InterPro" id="IPR038212">
    <property type="entry name" value="TF_EnY2_sf"/>
</dbReference>
<dbReference type="eggNOG" id="ENOG502T2QC">
    <property type="taxonomic scope" value="Eukaryota"/>
</dbReference>
<dbReference type="AlphaFoldDB" id="N1Q0I8"/>
<accession>N1Q0I8</accession>
<dbReference type="GO" id="GO:0006406">
    <property type="term" value="P:mRNA export from nucleus"/>
    <property type="evidence" value="ECO:0007669"/>
    <property type="project" value="InterPro"/>
</dbReference>